<dbReference type="GO" id="GO:0005509">
    <property type="term" value="F:calcium ion binding"/>
    <property type="evidence" value="ECO:0007669"/>
    <property type="project" value="InterPro"/>
</dbReference>
<dbReference type="InterPro" id="IPR018247">
    <property type="entry name" value="EF_Hand_1_Ca_BS"/>
</dbReference>
<dbReference type="Proteomes" id="UP000523196">
    <property type="component" value="Unassembled WGS sequence"/>
</dbReference>
<keyword evidence="4" id="KW-1185">Reference proteome</keyword>
<dbReference type="Gene3D" id="1.10.238.10">
    <property type="entry name" value="EF-hand"/>
    <property type="match status" value="1"/>
</dbReference>
<gene>
    <name evidence="3" type="ORF">H4F98_05210</name>
</gene>
<comment type="caution">
    <text evidence="3">The sequence shown here is derived from an EMBL/GenBank/DDBJ whole genome shotgun (WGS) entry which is preliminary data.</text>
</comment>
<feature type="chain" id="PRO_5030657217" description="EF-hand domain-containing protein" evidence="1">
    <location>
        <begin position="27"/>
        <end position="117"/>
    </location>
</feature>
<dbReference type="PROSITE" id="PS50222">
    <property type="entry name" value="EF_HAND_2"/>
    <property type="match status" value="1"/>
</dbReference>
<evidence type="ECO:0000256" key="1">
    <source>
        <dbReference type="SAM" id="SignalP"/>
    </source>
</evidence>
<protein>
    <recommendedName>
        <fullName evidence="2">EF-hand domain-containing protein</fullName>
    </recommendedName>
</protein>
<dbReference type="InterPro" id="IPR011992">
    <property type="entry name" value="EF-hand-dom_pair"/>
</dbReference>
<dbReference type="EMBL" id="JACHTF010000004">
    <property type="protein sequence ID" value="MBB1059968.1"/>
    <property type="molecule type" value="Genomic_DNA"/>
</dbReference>
<feature type="signal peptide" evidence="1">
    <location>
        <begin position="1"/>
        <end position="26"/>
    </location>
</feature>
<dbReference type="SUPFAM" id="SSF47473">
    <property type="entry name" value="EF-hand"/>
    <property type="match status" value="1"/>
</dbReference>
<dbReference type="PROSITE" id="PS00018">
    <property type="entry name" value="EF_HAND_1"/>
    <property type="match status" value="2"/>
</dbReference>
<keyword evidence="1" id="KW-0732">Signal</keyword>
<sequence>MTSPLRFALALGACLVPTALLPSAHAQVQATSEYLARMDSDGDGRVSLAEYQDWMSYAFERMDANGDGILSVDELPGGRGKPVSLIDHRAKLARTFVRQDQDKNGFLDARELSAPPL</sequence>
<dbReference type="AlphaFoldDB" id="A0A7W3Y4Z5"/>
<accession>A0A7W3Y4Z5</accession>
<organism evidence="3 4">
    <name type="scientific">Marilutibacter spongiae</name>
    <dbReference type="NCBI Taxonomy" id="2025720"/>
    <lineage>
        <taxon>Bacteria</taxon>
        <taxon>Pseudomonadati</taxon>
        <taxon>Pseudomonadota</taxon>
        <taxon>Gammaproteobacteria</taxon>
        <taxon>Lysobacterales</taxon>
        <taxon>Lysobacteraceae</taxon>
        <taxon>Marilutibacter</taxon>
    </lineage>
</organism>
<dbReference type="Pfam" id="PF13202">
    <property type="entry name" value="EF-hand_5"/>
    <property type="match status" value="2"/>
</dbReference>
<evidence type="ECO:0000313" key="3">
    <source>
        <dbReference type="EMBL" id="MBB1059968.1"/>
    </source>
</evidence>
<proteinExistence type="predicted"/>
<feature type="domain" description="EF-hand" evidence="2">
    <location>
        <begin position="26"/>
        <end position="61"/>
    </location>
</feature>
<reference evidence="3 4" key="1">
    <citation type="submission" date="2020-08" db="EMBL/GenBank/DDBJ databases">
        <authorList>
            <person name="Xu S."/>
            <person name="Li A."/>
        </authorList>
    </citation>
    <scope>NUCLEOTIDE SEQUENCE [LARGE SCALE GENOMIC DNA]</scope>
    <source>
        <strain evidence="3 4">119BY6-57</strain>
    </source>
</reference>
<dbReference type="RefSeq" id="WP_182685574.1">
    <property type="nucleotide sequence ID" value="NZ_JACHTF010000004.1"/>
</dbReference>
<dbReference type="InterPro" id="IPR002048">
    <property type="entry name" value="EF_hand_dom"/>
</dbReference>
<evidence type="ECO:0000313" key="4">
    <source>
        <dbReference type="Proteomes" id="UP000523196"/>
    </source>
</evidence>
<name>A0A7W3Y4Z5_9GAMM</name>
<evidence type="ECO:0000259" key="2">
    <source>
        <dbReference type="PROSITE" id="PS50222"/>
    </source>
</evidence>